<gene>
    <name evidence="3" type="ORF">GCM10011585_30910</name>
</gene>
<dbReference type="CDD" id="cd05289">
    <property type="entry name" value="MDR_like_2"/>
    <property type="match status" value="1"/>
</dbReference>
<feature type="domain" description="Enoyl reductase (ER)" evidence="2">
    <location>
        <begin position="12"/>
        <end position="305"/>
    </location>
</feature>
<keyword evidence="4" id="KW-1185">Reference proteome</keyword>
<dbReference type="InterPro" id="IPR020843">
    <property type="entry name" value="ER"/>
</dbReference>
<dbReference type="Proteomes" id="UP000647241">
    <property type="component" value="Unassembled WGS sequence"/>
</dbReference>
<evidence type="ECO:0000256" key="1">
    <source>
        <dbReference type="SAM" id="MobiDB-lite"/>
    </source>
</evidence>
<dbReference type="GO" id="GO:0016491">
    <property type="term" value="F:oxidoreductase activity"/>
    <property type="evidence" value="ECO:0007669"/>
    <property type="project" value="InterPro"/>
</dbReference>
<dbReference type="InterPro" id="IPR011032">
    <property type="entry name" value="GroES-like_sf"/>
</dbReference>
<dbReference type="SUPFAM" id="SSF51735">
    <property type="entry name" value="NAD(P)-binding Rossmann-fold domains"/>
    <property type="match status" value="1"/>
</dbReference>
<dbReference type="Pfam" id="PF08240">
    <property type="entry name" value="ADH_N"/>
    <property type="match status" value="1"/>
</dbReference>
<dbReference type="Gene3D" id="3.40.50.720">
    <property type="entry name" value="NAD(P)-binding Rossmann-like Domain"/>
    <property type="match status" value="1"/>
</dbReference>
<dbReference type="AlphaFoldDB" id="A0A917HMZ9"/>
<dbReference type="InterPro" id="IPR036291">
    <property type="entry name" value="NAD(P)-bd_dom_sf"/>
</dbReference>
<proteinExistence type="predicted"/>
<evidence type="ECO:0000313" key="3">
    <source>
        <dbReference type="EMBL" id="GGG84912.1"/>
    </source>
</evidence>
<dbReference type="PANTHER" id="PTHR11695:SF294">
    <property type="entry name" value="RETICULON-4-INTERACTING PROTEIN 1, MITOCHONDRIAL"/>
    <property type="match status" value="1"/>
</dbReference>
<name>A0A917HMZ9_9BACT</name>
<dbReference type="Gene3D" id="3.90.180.10">
    <property type="entry name" value="Medium-chain alcohol dehydrogenases, catalytic domain"/>
    <property type="match status" value="1"/>
</dbReference>
<organism evidence="3 4">
    <name type="scientific">Edaphobacter dinghuensis</name>
    <dbReference type="NCBI Taxonomy" id="1560005"/>
    <lineage>
        <taxon>Bacteria</taxon>
        <taxon>Pseudomonadati</taxon>
        <taxon>Acidobacteriota</taxon>
        <taxon>Terriglobia</taxon>
        <taxon>Terriglobales</taxon>
        <taxon>Acidobacteriaceae</taxon>
        <taxon>Edaphobacter</taxon>
    </lineage>
</organism>
<sequence length="309" mass="33129">MKVMQTVSTANGLSLQASERPTPTPGPDEVLIRVRAAGVITDELNWQPTTQKADGSPRTNAVPTHEFSGDIAACGENIQSFTKGQAIYGMNDWYQEGALAEFTVAPATSIALRPKSLSYEQAATVPIGALTAWQALTDHGHLQPQQRVLIHGGAGGVGFFAVQFAKLLGAYVIATASRDTVPFVEGLGADQVLDYRATPFDQHLHDIDLVFDTVGGDTLARSWNVLRSGGRVVTVADDIPDDAPQKIKDAFFIVQPDGKKLAEIASLLDKGTLRTFVKAVVPLQDAEQIYNHSIPSAQRYGKIVVAVNP</sequence>
<dbReference type="SUPFAM" id="SSF50129">
    <property type="entry name" value="GroES-like"/>
    <property type="match status" value="1"/>
</dbReference>
<reference evidence="3" key="1">
    <citation type="journal article" date="2014" name="Int. J. Syst. Evol. Microbiol.">
        <title>Complete genome sequence of Corynebacterium casei LMG S-19264T (=DSM 44701T), isolated from a smear-ripened cheese.</title>
        <authorList>
            <consortium name="US DOE Joint Genome Institute (JGI-PGF)"/>
            <person name="Walter F."/>
            <person name="Albersmeier A."/>
            <person name="Kalinowski J."/>
            <person name="Ruckert C."/>
        </authorList>
    </citation>
    <scope>NUCLEOTIDE SEQUENCE</scope>
    <source>
        <strain evidence="3">CGMCC 1.12997</strain>
    </source>
</reference>
<dbReference type="EMBL" id="BMGT01000003">
    <property type="protein sequence ID" value="GGG84912.1"/>
    <property type="molecule type" value="Genomic_DNA"/>
</dbReference>
<evidence type="ECO:0000259" key="2">
    <source>
        <dbReference type="SMART" id="SM00829"/>
    </source>
</evidence>
<dbReference type="Pfam" id="PF13602">
    <property type="entry name" value="ADH_zinc_N_2"/>
    <property type="match status" value="1"/>
</dbReference>
<feature type="region of interest" description="Disordered" evidence="1">
    <location>
        <begin position="1"/>
        <end position="28"/>
    </location>
</feature>
<dbReference type="InterPro" id="IPR050700">
    <property type="entry name" value="YIM1/Zinc_Alcohol_DH_Fams"/>
</dbReference>
<reference evidence="3" key="2">
    <citation type="submission" date="2020-09" db="EMBL/GenBank/DDBJ databases">
        <authorList>
            <person name="Sun Q."/>
            <person name="Zhou Y."/>
        </authorList>
    </citation>
    <scope>NUCLEOTIDE SEQUENCE</scope>
    <source>
        <strain evidence="3">CGMCC 1.12997</strain>
    </source>
</reference>
<dbReference type="SMART" id="SM00829">
    <property type="entry name" value="PKS_ER"/>
    <property type="match status" value="1"/>
</dbReference>
<protein>
    <submittedName>
        <fullName evidence="3">NADPH:quinone reductase</fullName>
    </submittedName>
</protein>
<dbReference type="InterPro" id="IPR013154">
    <property type="entry name" value="ADH-like_N"/>
</dbReference>
<evidence type="ECO:0000313" key="4">
    <source>
        <dbReference type="Proteomes" id="UP000647241"/>
    </source>
</evidence>
<dbReference type="PANTHER" id="PTHR11695">
    <property type="entry name" value="ALCOHOL DEHYDROGENASE RELATED"/>
    <property type="match status" value="1"/>
</dbReference>
<dbReference type="RefSeq" id="WP_188555060.1">
    <property type="nucleotide sequence ID" value="NZ_BMGT01000003.1"/>
</dbReference>
<comment type="caution">
    <text evidence="3">The sequence shown here is derived from an EMBL/GenBank/DDBJ whole genome shotgun (WGS) entry which is preliminary data.</text>
</comment>
<feature type="compositionally biased region" description="Polar residues" evidence="1">
    <location>
        <begin position="1"/>
        <end position="21"/>
    </location>
</feature>
<accession>A0A917HMZ9</accession>